<dbReference type="Pfam" id="PF01553">
    <property type="entry name" value="Acyltransferase"/>
    <property type="match status" value="1"/>
</dbReference>
<keyword evidence="9" id="KW-1185">Reference proteome</keyword>
<dbReference type="CDD" id="cd07989">
    <property type="entry name" value="LPLAT_AGPAT-like"/>
    <property type="match status" value="1"/>
</dbReference>
<keyword evidence="5 8" id="KW-0012">Acyltransferase</keyword>
<evidence type="ECO:0000256" key="5">
    <source>
        <dbReference type="ARBA" id="ARBA00023315"/>
    </source>
</evidence>
<dbReference type="Proteomes" id="UP000182034">
    <property type="component" value="Unassembled WGS sequence"/>
</dbReference>
<dbReference type="RefSeq" id="WP_083582433.1">
    <property type="nucleotide sequence ID" value="NZ_FPKW01000032.1"/>
</dbReference>
<evidence type="ECO:0000313" key="8">
    <source>
        <dbReference type="EMBL" id="SFZ96986.1"/>
    </source>
</evidence>
<dbReference type="SMART" id="SM00563">
    <property type="entry name" value="PlsC"/>
    <property type="match status" value="1"/>
</dbReference>
<dbReference type="AlphaFoldDB" id="A0A1K2IXH8"/>
<evidence type="ECO:0000256" key="6">
    <source>
        <dbReference type="SAM" id="Phobius"/>
    </source>
</evidence>
<organism evidence="8 9">
    <name type="scientific">Chryseobacterium limigenitum</name>
    <dbReference type="NCBI Taxonomy" id="1612149"/>
    <lineage>
        <taxon>Bacteria</taxon>
        <taxon>Pseudomonadati</taxon>
        <taxon>Bacteroidota</taxon>
        <taxon>Flavobacteriia</taxon>
        <taxon>Flavobacteriales</taxon>
        <taxon>Weeksellaceae</taxon>
        <taxon>Chryseobacterium group</taxon>
        <taxon>Chryseobacterium</taxon>
    </lineage>
</organism>
<keyword evidence="3 8" id="KW-0808">Transferase</keyword>
<keyword evidence="2" id="KW-0444">Lipid biosynthesis</keyword>
<dbReference type="GO" id="GO:0003841">
    <property type="term" value="F:1-acylglycerol-3-phosphate O-acyltransferase activity"/>
    <property type="evidence" value="ECO:0007669"/>
    <property type="project" value="TreeGrafter"/>
</dbReference>
<dbReference type="PANTHER" id="PTHR10434">
    <property type="entry name" value="1-ACYL-SN-GLYCEROL-3-PHOSPHATE ACYLTRANSFERASE"/>
    <property type="match status" value="1"/>
</dbReference>
<evidence type="ECO:0000256" key="1">
    <source>
        <dbReference type="ARBA" id="ARBA00005189"/>
    </source>
</evidence>
<evidence type="ECO:0000313" key="9">
    <source>
        <dbReference type="Proteomes" id="UP000182034"/>
    </source>
</evidence>
<dbReference type="GO" id="GO:0006654">
    <property type="term" value="P:phosphatidic acid biosynthetic process"/>
    <property type="evidence" value="ECO:0007669"/>
    <property type="project" value="TreeGrafter"/>
</dbReference>
<protein>
    <submittedName>
        <fullName evidence="8">1-acyl-sn-glycerol-3-phosphate acyltransferase</fullName>
    </submittedName>
</protein>
<keyword evidence="6" id="KW-0812">Transmembrane</keyword>
<evidence type="ECO:0000256" key="3">
    <source>
        <dbReference type="ARBA" id="ARBA00022679"/>
    </source>
</evidence>
<keyword evidence="6" id="KW-1133">Transmembrane helix</keyword>
<evidence type="ECO:0000256" key="2">
    <source>
        <dbReference type="ARBA" id="ARBA00022516"/>
    </source>
</evidence>
<gene>
    <name evidence="8" type="ORF">SAMN05216324_13215</name>
</gene>
<dbReference type="SUPFAM" id="SSF69593">
    <property type="entry name" value="Glycerol-3-phosphate (1)-acyltransferase"/>
    <property type="match status" value="1"/>
</dbReference>
<dbReference type="EMBL" id="FPKW01000032">
    <property type="protein sequence ID" value="SFZ96986.1"/>
    <property type="molecule type" value="Genomic_DNA"/>
</dbReference>
<dbReference type="PANTHER" id="PTHR10434:SF64">
    <property type="entry name" value="1-ACYL-SN-GLYCEROL-3-PHOSPHATE ACYLTRANSFERASE-RELATED"/>
    <property type="match status" value="1"/>
</dbReference>
<keyword evidence="4" id="KW-0443">Lipid metabolism</keyword>
<name>A0A1K2IXH8_9FLAO</name>
<dbReference type="STRING" id="1612149.SAMN05216324_13215"/>
<dbReference type="InterPro" id="IPR002123">
    <property type="entry name" value="Plipid/glycerol_acylTrfase"/>
</dbReference>
<proteinExistence type="predicted"/>
<evidence type="ECO:0000259" key="7">
    <source>
        <dbReference type="SMART" id="SM00563"/>
    </source>
</evidence>
<dbReference type="OrthoDB" id="9803035at2"/>
<sequence length="242" mass="27949">MVKILNYLWRFWLLILAFVLTVIFGIPVYILSFNKRHYKYAYKFIRLWSYAMFYGMGLRYEVTNLSDQKPDKNKPHVFISNHTSIMDIMLMCILCSKHPVCFVGKKELVKIPIFGTIYKRICVMVDRSSPRSRADVYRRCAEKMEEGNSIVIFPEGGVPDDTSVILDEFKDGAFTLSSKHNSPIAVYTFIGLKEIFPFDNAKGHPGKVKVYFNGILQPSDSPKELKMSAFETIKKTLVERSI</sequence>
<feature type="domain" description="Phospholipid/glycerol acyltransferase" evidence="7">
    <location>
        <begin position="76"/>
        <end position="192"/>
    </location>
</feature>
<evidence type="ECO:0000256" key="4">
    <source>
        <dbReference type="ARBA" id="ARBA00023098"/>
    </source>
</evidence>
<keyword evidence="6" id="KW-0472">Membrane</keyword>
<comment type="pathway">
    <text evidence="1">Lipid metabolism.</text>
</comment>
<feature type="transmembrane region" description="Helical" evidence="6">
    <location>
        <begin position="12"/>
        <end position="33"/>
    </location>
</feature>
<accession>A0A1K2IXH8</accession>
<reference evidence="9" key="1">
    <citation type="submission" date="2016-10" db="EMBL/GenBank/DDBJ databases">
        <authorList>
            <person name="Varghese N."/>
            <person name="Submissions S."/>
        </authorList>
    </citation>
    <scope>NUCLEOTIDE SEQUENCE [LARGE SCALE GENOMIC DNA]</scope>
    <source>
        <strain evidence="9">SUR2</strain>
    </source>
</reference>